<protein>
    <submittedName>
        <fullName evidence="2">Uncharacterized protein</fullName>
    </submittedName>
</protein>
<feature type="compositionally biased region" description="Basic and acidic residues" evidence="1">
    <location>
        <begin position="83"/>
        <end position="97"/>
    </location>
</feature>
<feature type="compositionally biased region" description="Polar residues" evidence="1">
    <location>
        <begin position="1"/>
        <end position="16"/>
    </location>
</feature>
<feature type="region of interest" description="Disordered" evidence="1">
    <location>
        <begin position="1"/>
        <end position="43"/>
    </location>
</feature>
<reference evidence="2 3" key="1">
    <citation type="submission" date="2018-06" db="EMBL/GenBank/DDBJ databases">
        <title>Comparative genomics reveals the genomic features of Rhizophagus irregularis, R. cerebriforme, R. diaphanum and Gigaspora rosea, and their symbiotic lifestyle signature.</title>
        <authorList>
            <person name="Morin E."/>
            <person name="San Clemente H."/>
            <person name="Chen E.C.H."/>
            <person name="De La Providencia I."/>
            <person name="Hainaut M."/>
            <person name="Kuo A."/>
            <person name="Kohler A."/>
            <person name="Murat C."/>
            <person name="Tang N."/>
            <person name="Roy S."/>
            <person name="Loubradou J."/>
            <person name="Henrissat B."/>
            <person name="Grigoriev I.V."/>
            <person name="Corradi N."/>
            <person name="Roux C."/>
            <person name="Martin F.M."/>
        </authorList>
    </citation>
    <scope>NUCLEOTIDE SEQUENCE [LARGE SCALE GENOMIC DNA]</scope>
    <source>
        <strain evidence="2 3">DAOM 194757</strain>
    </source>
</reference>
<feature type="region of interest" description="Disordered" evidence="1">
    <location>
        <begin position="83"/>
        <end position="102"/>
    </location>
</feature>
<dbReference type="Proteomes" id="UP000266673">
    <property type="component" value="Unassembled WGS sequence"/>
</dbReference>
<feature type="compositionally biased region" description="Basic residues" evidence="1">
    <location>
        <begin position="18"/>
        <end position="39"/>
    </location>
</feature>
<accession>A0A397VTR6</accession>
<proteinExistence type="predicted"/>
<comment type="caution">
    <text evidence="2">The sequence shown here is derived from an EMBL/GenBank/DDBJ whole genome shotgun (WGS) entry which is preliminary data.</text>
</comment>
<evidence type="ECO:0000313" key="3">
    <source>
        <dbReference type="Proteomes" id="UP000266673"/>
    </source>
</evidence>
<evidence type="ECO:0000313" key="2">
    <source>
        <dbReference type="EMBL" id="RIB25162.1"/>
    </source>
</evidence>
<organism evidence="2 3">
    <name type="scientific">Gigaspora rosea</name>
    <dbReference type="NCBI Taxonomy" id="44941"/>
    <lineage>
        <taxon>Eukaryota</taxon>
        <taxon>Fungi</taxon>
        <taxon>Fungi incertae sedis</taxon>
        <taxon>Mucoromycota</taxon>
        <taxon>Glomeromycotina</taxon>
        <taxon>Glomeromycetes</taxon>
        <taxon>Diversisporales</taxon>
        <taxon>Gigasporaceae</taxon>
        <taxon>Gigaspora</taxon>
    </lineage>
</organism>
<sequence length="174" mass="19748">MTTPVTKLSGKESNTYKNVKKNARKKVKPTHTRTSKKNARPSYKNAYETIRKTRKTTLQAHIILLYKNAHKNIEDAKETCKTIPQKHREDKDTEPKRKSNVAPVAKGSFTSVPVIPSSDLLMVEEVRKFNTEALNGFLKGRLNDIDNHINTLTAQKVKGVDFLGLKYEMIAVKL</sequence>
<evidence type="ECO:0000256" key="1">
    <source>
        <dbReference type="SAM" id="MobiDB-lite"/>
    </source>
</evidence>
<dbReference type="OrthoDB" id="76949at2759"/>
<dbReference type="EMBL" id="QKWP01000185">
    <property type="protein sequence ID" value="RIB25162.1"/>
    <property type="molecule type" value="Genomic_DNA"/>
</dbReference>
<keyword evidence="3" id="KW-1185">Reference proteome</keyword>
<dbReference type="AlphaFoldDB" id="A0A397VTR6"/>
<gene>
    <name evidence="2" type="ORF">C2G38_2166616</name>
</gene>
<name>A0A397VTR6_9GLOM</name>